<dbReference type="PATRIC" id="fig|329854.7.peg.564"/>
<sequence>MKLQVSADETNGGSAGWLREVGYGLLWKMIISKKSDKEKRKEM</sequence>
<dbReference type="AlphaFoldDB" id="A0A139LT52"/>
<protein>
    <submittedName>
        <fullName evidence="1">Uncharacterized protein</fullName>
    </submittedName>
</protein>
<dbReference type="Proteomes" id="UP000070319">
    <property type="component" value="Unassembled WGS sequence"/>
</dbReference>
<evidence type="ECO:0000313" key="2">
    <source>
        <dbReference type="Proteomes" id="UP000070319"/>
    </source>
</evidence>
<accession>A0A139LT52</accession>
<gene>
    <name evidence="1" type="ORF">HMPREF2531_00561</name>
</gene>
<proteinExistence type="predicted"/>
<comment type="caution">
    <text evidence="1">The sequence shown here is derived from an EMBL/GenBank/DDBJ whole genome shotgun (WGS) entry which is preliminary data.</text>
</comment>
<name>A0A139LT52_9BACE</name>
<dbReference type="RefSeq" id="WP_262483024.1">
    <property type="nucleotide sequence ID" value="NZ_KQ968678.1"/>
</dbReference>
<dbReference type="EMBL" id="LTDF01000043">
    <property type="protein sequence ID" value="KXT54641.1"/>
    <property type="molecule type" value="Genomic_DNA"/>
</dbReference>
<reference evidence="1 2" key="1">
    <citation type="submission" date="2016-02" db="EMBL/GenBank/DDBJ databases">
        <authorList>
            <person name="Wen L."/>
            <person name="He K."/>
            <person name="Yang H."/>
        </authorList>
    </citation>
    <scope>NUCLEOTIDE SEQUENCE [LARGE SCALE GENOMIC DNA]</scope>
    <source>
        <strain evidence="1 2">KLE1704</strain>
    </source>
</reference>
<organism evidence="1">
    <name type="scientific">Bacteroides intestinalis</name>
    <dbReference type="NCBI Taxonomy" id="329854"/>
    <lineage>
        <taxon>Bacteria</taxon>
        <taxon>Pseudomonadati</taxon>
        <taxon>Bacteroidota</taxon>
        <taxon>Bacteroidia</taxon>
        <taxon>Bacteroidales</taxon>
        <taxon>Bacteroidaceae</taxon>
        <taxon>Bacteroides</taxon>
    </lineage>
</organism>
<evidence type="ECO:0000313" key="1">
    <source>
        <dbReference type="EMBL" id="KXT54641.1"/>
    </source>
</evidence>